<reference evidence="1" key="2">
    <citation type="submission" date="2020-08" db="EMBL/GenBank/DDBJ databases">
        <authorList>
            <person name="Chen M."/>
            <person name="Teng W."/>
            <person name="Zhao L."/>
            <person name="Hu C."/>
            <person name="Zhou Y."/>
            <person name="Han B."/>
            <person name="Song L."/>
            <person name="Shu W."/>
        </authorList>
    </citation>
    <scope>NUCLEOTIDE SEQUENCE</scope>
    <source>
        <strain evidence="1">FACHB-1277</strain>
    </source>
</reference>
<proteinExistence type="predicted"/>
<evidence type="ECO:0000313" key="1">
    <source>
        <dbReference type="EMBL" id="MBD2150176.1"/>
    </source>
</evidence>
<dbReference type="Proteomes" id="UP000631421">
    <property type="component" value="Unassembled WGS sequence"/>
</dbReference>
<evidence type="ECO:0000313" key="2">
    <source>
        <dbReference type="Proteomes" id="UP000631421"/>
    </source>
</evidence>
<dbReference type="Pfam" id="PF14103">
    <property type="entry name" value="DUF4276"/>
    <property type="match status" value="1"/>
</dbReference>
<comment type="caution">
    <text evidence="1">The sequence shown here is derived from an EMBL/GenBank/DDBJ whole genome shotgun (WGS) entry which is preliminary data.</text>
</comment>
<name>A0A926US22_9CYAN</name>
<organism evidence="1 2">
    <name type="scientific">Pseudanabaena cinerea FACHB-1277</name>
    <dbReference type="NCBI Taxonomy" id="2949581"/>
    <lineage>
        <taxon>Bacteria</taxon>
        <taxon>Bacillati</taxon>
        <taxon>Cyanobacteriota</taxon>
        <taxon>Cyanophyceae</taxon>
        <taxon>Pseudanabaenales</taxon>
        <taxon>Pseudanabaenaceae</taxon>
        <taxon>Pseudanabaena</taxon>
        <taxon>Pseudanabaena cinerea</taxon>
    </lineage>
</organism>
<accession>A0A926US22</accession>
<protein>
    <submittedName>
        <fullName evidence="1">DUF4276 family protein</fullName>
    </submittedName>
</protein>
<dbReference type="InterPro" id="IPR025455">
    <property type="entry name" value="DUF4276"/>
</dbReference>
<gene>
    <name evidence="1" type="ORF">H6F44_08600</name>
</gene>
<reference evidence="1" key="1">
    <citation type="journal article" date="2015" name="ISME J.">
        <title>Draft Genome Sequence of Streptomyces incarnatus NRRL8089, which Produces the Nucleoside Antibiotic Sinefungin.</title>
        <authorList>
            <person name="Oshima K."/>
            <person name="Hattori M."/>
            <person name="Shimizu H."/>
            <person name="Fukuda K."/>
            <person name="Nemoto M."/>
            <person name="Inagaki K."/>
            <person name="Tamura T."/>
        </authorList>
    </citation>
    <scope>NUCLEOTIDE SEQUENCE</scope>
    <source>
        <strain evidence="1">FACHB-1277</strain>
    </source>
</reference>
<keyword evidence="2" id="KW-1185">Reference proteome</keyword>
<dbReference type="EMBL" id="JACJPY010000020">
    <property type="protein sequence ID" value="MBD2150176.1"/>
    <property type="molecule type" value="Genomic_DNA"/>
</dbReference>
<sequence length="191" mass="21623">MIFECGPQGADKKVCERFARQIKPDIQIISVTLDNKPNLITNCGKVAAQLIKQGCDRILIVWDLYPAWREKKQKPCRKEDRQAIQNTLANAGVTSANVYLICIEPELEEWFLYDLTALSSVLSTTAHPVTIRKSPNGGTNPKKTLTKLFEENTGKKYNDLIHADIIAKNISKFEKIAKKCPSFERFVQKIT</sequence>
<dbReference type="AlphaFoldDB" id="A0A926US22"/>